<feature type="non-terminal residue" evidence="1">
    <location>
        <position position="1"/>
    </location>
</feature>
<sequence length="38" mass="4255">FPSSGTTLIPIAMPKFETKSTKARLAHLFDEEEDDSDE</sequence>
<reference evidence="1" key="1">
    <citation type="submission" date="2021-02" db="EMBL/GenBank/DDBJ databases">
        <authorList>
            <person name="Nowell W R."/>
        </authorList>
    </citation>
    <scope>NUCLEOTIDE SEQUENCE</scope>
</reference>
<evidence type="ECO:0000313" key="1">
    <source>
        <dbReference type="EMBL" id="CAF1546503.1"/>
    </source>
</evidence>
<proteinExistence type="predicted"/>
<dbReference type="Proteomes" id="UP000663829">
    <property type="component" value="Unassembled WGS sequence"/>
</dbReference>
<dbReference type="EMBL" id="CAJNOQ010026532">
    <property type="protein sequence ID" value="CAF1546503.1"/>
    <property type="molecule type" value="Genomic_DNA"/>
</dbReference>
<dbReference type="AlphaFoldDB" id="A0A815WQR6"/>
<dbReference type="Proteomes" id="UP000681722">
    <property type="component" value="Unassembled WGS sequence"/>
</dbReference>
<evidence type="ECO:0000313" key="2">
    <source>
        <dbReference type="EMBL" id="CAF4407287.1"/>
    </source>
</evidence>
<name>A0A815WQR6_9BILA</name>
<accession>A0A815WQR6</accession>
<protein>
    <submittedName>
        <fullName evidence="1">Uncharacterized protein</fullName>
    </submittedName>
</protein>
<comment type="caution">
    <text evidence="1">The sequence shown here is derived from an EMBL/GenBank/DDBJ whole genome shotgun (WGS) entry which is preliminary data.</text>
</comment>
<organism evidence="1 3">
    <name type="scientific">Didymodactylos carnosus</name>
    <dbReference type="NCBI Taxonomy" id="1234261"/>
    <lineage>
        <taxon>Eukaryota</taxon>
        <taxon>Metazoa</taxon>
        <taxon>Spiralia</taxon>
        <taxon>Gnathifera</taxon>
        <taxon>Rotifera</taxon>
        <taxon>Eurotatoria</taxon>
        <taxon>Bdelloidea</taxon>
        <taxon>Philodinida</taxon>
        <taxon>Philodinidae</taxon>
        <taxon>Didymodactylos</taxon>
    </lineage>
</organism>
<dbReference type="EMBL" id="CAJOBC010092191">
    <property type="protein sequence ID" value="CAF4407287.1"/>
    <property type="molecule type" value="Genomic_DNA"/>
</dbReference>
<gene>
    <name evidence="1" type="ORF">GPM918_LOCUS38939</name>
    <name evidence="2" type="ORF">SRO942_LOCUS39793</name>
</gene>
<keyword evidence="3" id="KW-1185">Reference proteome</keyword>
<evidence type="ECO:0000313" key="3">
    <source>
        <dbReference type="Proteomes" id="UP000663829"/>
    </source>
</evidence>